<dbReference type="Gene3D" id="3.30.497.10">
    <property type="entry name" value="Antithrombin, subunit I, domain 2"/>
    <property type="match status" value="1"/>
</dbReference>
<accession>A0A816AUF9</accession>
<dbReference type="GO" id="GO:0004867">
    <property type="term" value="F:serine-type endopeptidase inhibitor activity"/>
    <property type="evidence" value="ECO:0007669"/>
    <property type="project" value="InterPro"/>
</dbReference>
<feature type="domain" description="Serpin" evidence="3">
    <location>
        <begin position="77"/>
        <end position="454"/>
    </location>
</feature>
<dbReference type="Proteomes" id="UP000663870">
    <property type="component" value="Unassembled WGS sequence"/>
</dbReference>
<proteinExistence type="inferred from homology"/>
<organism evidence="5 6">
    <name type="scientific">Rotaria sordida</name>
    <dbReference type="NCBI Taxonomy" id="392033"/>
    <lineage>
        <taxon>Eukaryota</taxon>
        <taxon>Metazoa</taxon>
        <taxon>Spiralia</taxon>
        <taxon>Gnathifera</taxon>
        <taxon>Rotifera</taxon>
        <taxon>Eurotatoria</taxon>
        <taxon>Bdelloidea</taxon>
        <taxon>Philodinida</taxon>
        <taxon>Philodinidae</taxon>
        <taxon>Rotaria</taxon>
    </lineage>
</organism>
<evidence type="ECO:0000313" key="6">
    <source>
        <dbReference type="Proteomes" id="UP000663870"/>
    </source>
</evidence>
<dbReference type="EMBL" id="CAJNOL010005068">
    <property type="protein sequence ID" value="CAF1599405.1"/>
    <property type="molecule type" value="Genomic_DNA"/>
</dbReference>
<dbReference type="InterPro" id="IPR023796">
    <property type="entry name" value="Serpin_dom"/>
</dbReference>
<dbReference type="SUPFAM" id="SSF56574">
    <property type="entry name" value="Serpins"/>
    <property type="match status" value="1"/>
</dbReference>
<dbReference type="PANTHER" id="PTHR11461">
    <property type="entry name" value="SERINE PROTEASE INHIBITOR, SERPIN"/>
    <property type="match status" value="1"/>
</dbReference>
<dbReference type="InterPro" id="IPR042178">
    <property type="entry name" value="Serpin_sf_1"/>
</dbReference>
<dbReference type="GO" id="GO:0005615">
    <property type="term" value="C:extracellular space"/>
    <property type="evidence" value="ECO:0007669"/>
    <property type="project" value="InterPro"/>
</dbReference>
<evidence type="ECO:0000313" key="4">
    <source>
        <dbReference type="EMBL" id="CAF1090441.1"/>
    </source>
</evidence>
<dbReference type="SMART" id="SM00093">
    <property type="entry name" value="SERPIN"/>
    <property type="match status" value="1"/>
</dbReference>
<evidence type="ECO:0000259" key="3">
    <source>
        <dbReference type="SMART" id="SM00093"/>
    </source>
</evidence>
<dbReference type="CDD" id="cd00172">
    <property type="entry name" value="serpin"/>
    <property type="match status" value="1"/>
</dbReference>
<keyword evidence="6" id="KW-1185">Reference proteome</keyword>
<dbReference type="PANTHER" id="PTHR11461:SF211">
    <property type="entry name" value="GH10112P-RELATED"/>
    <property type="match status" value="1"/>
</dbReference>
<name>A0A816AUF9_9BILA</name>
<gene>
    <name evidence="5" type="ORF">JXQ802_LOCUS48119</name>
    <name evidence="4" type="ORF">PYM288_LOCUS19144</name>
</gene>
<protein>
    <recommendedName>
        <fullName evidence="3">Serpin domain-containing protein</fullName>
    </recommendedName>
</protein>
<dbReference type="PROSITE" id="PS00284">
    <property type="entry name" value="SERPIN"/>
    <property type="match status" value="1"/>
</dbReference>
<dbReference type="Gene3D" id="2.30.39.10">
    <property type="entry name" value="Alpha-1-antitrypsin, domain 1"/>
    <property type="match status" value="1"/>
</dbReference>
<dbReference type="InterPro" id="IPR000215">
    <property type="entry name" value="Serpin_fam"/>
</dbReference>
<dbReference type="Pfam" id="PF00079">
    <property type="entry name" value="Serpin"/>
    <property type="match status" value="1"/>
</dbReference>
<reference evidence="5" key="1">
    <citation type="submission" date="2021-02" db="EMBL/GenBank/DDBJ databases">
        <authorList>
            <person name="Nowell W R."/>
        </authorList>
    </citation>
    <scope>NUCLEOTIDE SEQUENCE</scope>
</reference>
<comment type="caution">
    <text evidence="5">The sequence shown here is derived from an EMBL/GenBank/DDBJ whole genome shotgun (WGS) entry which is preliminary data.</text>
</comment>
<evidence type="ECO:0000256" key="2">
    <source>
        <dbReference type="RuleBase" id="RU000411"/>
    </source>
</evidence>
<dbReference type="InterPro" id="IPR042185">
    <property type="entry name" value="Serpin_sf_2"/>
</dbReference>
<dbReference type="InterPro" id="IPR036186">
    <property type="entry name" value="Serpin_sf"/>
</dbReference>
<dbReference type="EMBL" id="CAJNOH010000623">
    <property type="protein sequence ID" value="CAF1090441.1"/>
    <property type="molecule type" value="Genomic_DNA"/>
</dbReference>
<evidence type="ECO:0000256" key="1">
    <source>
        <dbReference type="ARBA" id="ARBA00009500"/>
    </source>
</evidence>
<dbReference type="InterPro" id="IPR023795">
    <property type="entry name" value="Serpin_CS"/>
</dbReference>
<dbReference type="AlphaFoldDB" id="A0A816AUF9"/>
<evidence type="ECO:0000313" key="5">
    <source>
        <dbReference type="EMBL" id="CAF1599405.1"/>
    </source>
</evidence>
<sequence length="469" mass="53892">MNNRIDESSTTTKTFRFNSGQLLTLNECQIEKIPYLTALVSAGPYFDSIKINEGYYLLDSRINYEDFQFVLESISFHSVRQIFIDLPKNYNILAIIALLDFIGIEPVRCPTLEEIDSSFFWNLECGDTLGTYQLIYKSSDAKDMAVRFAIALAKEEYDFRNRTIIDQIYWFIMFILSAYELFETNLRYHVLSADLNAKNVTPAINDINAWVSNQTDGHIKKALDKNDLAKDKLTQNALLIINCLVFDAKWQNEFQGQNTRDGNTFFPDTGPPQEKKLTLMMKNGLFPYVDLTSKIGARMIHLPFENKDFTFTIILPNKDVKLSQVESNLTSALLNTPTTNNKNIYIWIPKWKFEFESKLETVLKTKMKINDIFNSNKANLKGLSTKKKIYLSNLIHKTYVIVDEKGVRAAATSIVRIMLATATRSDVNFICNKPFLYAIRYKQTTLFMGRYVKVIDTSDMPPMIDGELG</sequence>
<comment type="similarity">
    <text evidence="1 2">Belongs to the serpin family.</text>
</comment>
<dbReference type="Proteomes" id="UP000663854">
    <property type="component" value="Unassembled WGS sequence"/>
</dbReference>